<evidence type="ECO:0000313" key="2">
    <source>
        <dbReference type="EMBL" id="MTW09284.1"/>
    </source>
</evidence>
<gene>
    <name evidence="2" type="ORF">GM658_01595</name>
</gene>
<dbReference type="AlphaFoldDB" id="A0A6L6QB46"/>
<name>A0A6L6QB46_9BURK</name>
<dbReference type="RefSeq" id="WP_155452257.1">
    <property type="nucleotide sequence ID" value="NZ_WNKX01000001.1"/>
</dbReference>
<keyword evidence="1" id="KW-0472">Membrane</keyword>
<evidence type="ECO:0000256" key="1">
    <source>
        <dbReference type="SAM" id="Phobius"/>
    </source>
</evidence>
<accession>A0A6L6QB46</accession>
<keyword evidence="1" id="KW-1133">Transmembrane helix</keyword>
<dbReference type="OrthoDB" id="8776443at2"/>
<protein>
    <submittedName>
        <fullName evidence="2">Uncharacterized protein</fullName>
    </submittedName>
</protein>
<dbReference type="Proteomes" id="UP000472320">
    <property type="component" value="Unassembled WGS sequence"/>
</dbReference>
<comment type="caution">
    <text evidence="2">The sequence shown here is derived from an EMBL/GenBank/DDBJ whole genome shotgun (WGS) entry which is preliminary data.</text>
</comment>
<keyword evidence="3" id="KW-1185">Reference proteome</keyword>
<evidence type="ECO:0000313" key="3">
    <source>
        <dbReference type="Proteomes" id="UP000472320"/>
    </source>
</evidence>
<feature type="transmembrane region" description="Helical" evidence="1">
    <location>
        <begin position="28"/>
        <end position="48"/>
    </location>
</feature>
<keyword evidence="1" id="KW-0812">Transmembrane</keyword>
<proteinExistence type="predicted"/>
<organism evidence="2 3">
    <name type="scientific">Massilia eburnea</name>
    <dbReference type="NCBI Taxonomy" id="1776165"/>
    <lineage>
        <taxon>Bacteria</taxon>
        <taxon>Pseudomonadati</taxon>
        <taxon>Pseudomonadota</taxon>
        <taxon>Betaproteobacteria</taxon>
        <taxon>Burkholderiales</taxon>
        <taxon>Oxalobacteraceae</taxon>
        <taxon>Telluria group</taxon>
        <taxon>Massilia</taxon>
    </lineage>
</organism>
<dbReference type="EMBL" id="WNKX01000001">
    <property type="protein sequence ID" value="MTW09284.1"/>
    <property type="molecule type" value="Genomic_DNA"/>
</dbReference>
<reference evidence="2 3" key="1">
    <citation type="submission" date="2019-11" db="EMBL/GenBank/DDBJ databases">
        <title>Type strains purchased from KCTC, JCM and DSMZ.</title>
        <authorList>
            <person name="Lu H."/>
        </authorList>
    </citation>
    <scope>NUCLEOTIDE SEQUENCE [LARGE SCALE GENOMIC DNA]</scope>
    <source>
        <strain evidence="2 3">JCM 31587</strain>
    </source>
</reference>
<sequence length="186" mass="20596">MRKHSLGGNIGSLLHRCKKLEIALRRAGIPAVLACLPLSLLACEYALILRQKNANISRITRRIGRWQATVMELSCHEKTRAEFIDLDRQMRGDIEGACDSMRTLRDLCLEICSMFSEVGYDSGMLKRGCERFNATVNEACRLSQSLIDKVDAHDRRALALRQQEQAIAQAGEASAAAHAARAATEA</sequence>